<name>A0A2P7QLD9_9SPHN</name>
<feature type="transmembrane region" description="Helical" evidence="5">
    <location>
        <begin position="32"/>
        <end position="54"/>
    </location>
</feature>
<comment type="caution">
    <text evidence="7">The sequence shown here is derived from an EMBL/GenBank/DDBJ whole genome shotgun (WGS) entry which is preliminary data.</text>
</comment>
<keyword evidence="2 5" id="KW-0812">Transmembrane</keyword>
<dbReference type="EMBL" id="PXYI01000005">
    <property type="protein sequence ID" value="PSJ38783.1"/>
    <property type="molecule type" value="Genomic_DNA"/>
</dbReference>
<dbReference type="Proteomes" id="UP000241167">
    <property type="component" value="Unassembled WGS sequence"/>
</dbReference>
<keyword evidence="3 5" id="KW-1133">Transmembrane helix</keyword>
<evidence type="ECO:0000256" key="2">
    <source>
        <dbReference type="ARBA" id="ARBA00022692"/>
    </source>
</evidence>
<reference evidence="7 8" key="1">
    <citation type="submission" date="2018-03" db="EMBL/GenBank/DDBJ databases">
        <title>The draft genome of Sphingosinicella sp. GL-C-18.</title>
        <authorList>
            <person name="Liu L."/>
            <person name="Li L."/>
            <person name="Liang L."/>
            <person name="Zhang X."/>
            <person name="Wang T."/>
        </authorList>
    </citation>
    <scope>NUCLEOTIDE SEQUENCE [LARGE SCALE GENOMIC DNA]</scope>
    <source>
        <strain evidence="7 8">GL-C-18</strain>
    </source>
</reference>
<dbReference type="PANTHER" id="PTHR36985:SF1">
    <property type="entry name" value="TRANSLOCATION AND ASSEMBLY MODULE SUBUNIT TAMB"/>
    <property type="match status" value="1"/>
</dbReference>
<evidence type="ECO:0000256" key="1">
    <source>
        <dbReference type="ARBA" id="ARBA00004167"/>
    </source>
</evidence>
<evidence type="ECO:0000256" key="5">
    <source>
        <dbReference type="SAM" id="Phobius"/>
    </source>
</evidence>
<evidence type="ECO:0000313" key="7">
    <source>
        <dbReference type="EMBL" id="PSJ38783.1"/>
    </source>
</evidence>
<evidence type="ECO:0000313" key="8">
    <source>
        <dbReference type="Proteomes" id="UP000241167"/>
    </source>
</evidence>
<dbReference type="GO" id="GO:0009306">
    <property type="term" value="P:protein secretion"/>
    <property type="evidence" value="ECO:0007669"/>
    <property type="project" value="InterPro"/>
</dbReference>
<accession>A0A2P7QLD9</accession>
<dbReference type="Pfam" id="PF04357">
    <property type="entry name" value="TamB"/>
    <property type="match status" value="1"/>
</dbReference>
<dbReference type="GO" id="GO:0005886">
    <property type="term" value="C:plasma membrane"/>
    <property type="evidence" value="ECO:0007669"/>
    <property type="project" value="InterPro"/>
</dbReference>
<keyword evidence="4 5" id="KW-0472">Membrane</keyword>
<evidence type="ECO:0000256" key="3">
    <source>
        <dbReference type="ARBA" id="ARBA00022989"/>
    </source>
</evidence>
<feature type="domain" description="Translocation and assembly module TamB C-terminal" evidence="6">
    <location>
        <begin position="1062"/>
        <end position="1404"/>
    </location>
</feature>
<dbReference type="RefSeq" id="WP_106513977.1">
    <property type="nucleotide sequence ID" value="NZ_PXYI01000005.1"/>
</dbReference>
<dbReference type="GO" id="GO:0097347">
    <property type="term" value="C:TAM protein secretion complex"/>
    <property type="evidence" value="ECO:0007669"/>
    <property type="project" value="TreeGrafter"/>
</dbReference>
<sequence>MADDAPPIVEDAPEVVEPVVRRTPRRRWLSRLAKALVALFLLLALLAGSAAILLDTGPGHRFLADRIAGLAPNSGLKIQIGRIEGSIWGDTRLRDVRLYDPQGLFAESALIEVDWQPLGWITNRLILHDLKSDLATLHRLPKLRPSTEPKPILPGFDIHVGHLDIATLNIGQAVTGQPRIARISGEADIRAGRALVRLDAEVKAGGDRLALRLDAEPNRDRFDVDVRLAAPAKSVIGAIVGTDRPLALVIDGDGRWKKWRGAARLDISGRRTAELALTADDGRYGVGGWATPGQFWTGAKARLTAPRVAIAANATFADRQLAGRLSLRSAALKMEGAGIIDLAGSRFRQLRVGADLLRPPALIDTMTGQKVRLTLLLDGPFETFKFAYRVTSPHVAFKNTGFDDARLEGRGTWSKMPVSIPAVLAARRVTGEGPIAGAILANLRVEGVLKLTAKALVGEGLSLTSDKLKGKVSLYVDLATGRYDVVLSGGITRYYIPDLGIVDVTSELRVVPGPGGKGSIVTGKGRAWVRRFDNRFLAGLAGGLPSLEADLLRGTDKVLHFRNLRLTAPSIRATGTAFRRPDGTFHFEGGGRQTTYGPFTMVLDGRIERPRIALQLARPNDALGLANVQLDLDPNAAGYAYRAQGGSHLGPFTSTGAILLPKGAPAVVQIAALHASNTHGLGTLRSDPGGLTGRLDISGGGLSGRLDFSPWNDRQRIAVDLTAANARFAGPPPIAIRSGRLKGVAILDPAGTSLEGSLSARGISRGPLSIASLSATGSMRGGTGQVKAQIAGTRGRNFSFETVADFAPGQIRLSGSGAVDRRAIALTRPALLSRQGDGWRLRDASLRFAGGNATVSGLWSNSGTELNARMDSMPLSVLDIGWPELGLGGSASGTLNYRFAVDGSQPSGDANLRIRGLTRSGLVLSSRPVDIGVVARLLNGNAGVRAIAVSEGRTVGRAQARLSPIGGSGNIAERLAAAPMFAQIRYNGPADTLWRLTGVELLDLSGPVAVGADARGTLANPQIRGSLRAEGARLESAVTGMVIDNVRAAGRFGGSRLVLDSFSGTTKRGGTVSGRATLDLAGPKGFGMDITLDAQAAQLLDRDDIRAQVTGPIAIRSDGEDGSISGKIRLVSGSFRLGSAAAATQVARLPVREVNRPADERPVPRRLTPWALDLDVDAPGRLTVTGLGINSEWSADLKMAGTVTEPRITGRADLVRGTYDFAGRRFDLERGQIRFLGETPINPVLDITAEGGVQGLNAVIRVTGRGLQPEIGFTSTPALPQDELLSRLLFGTSITNLSAPEALQLAAAVASLNSSGGGLDPINAVRAATGLDRLRIVPADITTGQGTAIAAGKYLGRRVYVEVVTDARGYSATMVEYQITRWLSLLSSISTIGRESVNVRVSKDY</sequence>
<comment type="subcellular location">
    <subcellularLocation>
        <location evidence="1">Membrane</location>
        <topology evidence="1">Single-pass membrane protein</topology>
    </subcellularLocation>
</comment>
<protein>
    <recommendedName>
        <fullName evidence="6">Translocation and assembly module TamB C-terminal domain-containing protein</fullName>
    </recommendedName>
</protein>
<organism evidence="7 8">
    <name type="scientific">Allosphingosinicella deserti</name>
    <dbReference type="NCBI Taxonomy" id="2116704"/>
    <lineage>
        <taxon>Bacteria</taxon>
        <taxon>Pseudomonadati</taxon>
        <taxon>Pseudomonadota</taxon>
        <taxon>Alphaproteobacteria</taxon>
        <taxon>Sphingomonadales</taxon>
        <taxon>Sphingomonadaceae</taxon>
        <taxon>Allosphingosinicella</taxon>
    </lineage>
</organism>
<dbReference type="InterPro" id="IPR007452">
    <property type="entry name" value="TamB_C"/>
</dbReference>
<evidence type="ECO:0000256" key="4">
    <source>
        <dbReference type="ARBA" id="ARBA00023136"/>
    </source>
</evidence>
<gene>
    <name evidence="7" type="ORF">C7I55_15755</name>
</gene>
<proteinExistence type="predicted"/>
<dbReference type="PANTHER" id="PTHR36985">
    <property type="entry name" value="TRANSLOCATION AND ASSEMBLY MODULE SUBUNIT TAMB"/>
    <property type="match status" value="1"/>
</dbReference>
<evidence type="ECO:0000259" key="6">
    <source>
        <dbReference type="Pfam" id="PF04357"/>
    </source>
</evidence>
<dbReference type="OrthoDB" id="7784409at2"/>
<keyword evidence="8" id="KW-1185">Reference proteome</keyword>